<dbReference type="InterPro" id="IPR036915">
    <property type="entry name" value="Cyclin-like_sf"/>
</dbReference>
<gene>
    <name evidence="4" type="ORF">M0R45_013402</name>
</gene>
<name>A0AAW1XJW9_RUBAR</name>
<dbReference type="CDD" id="cd00043">
    <property type="entry name" value="CYCLIN_SF"/>
    <property type="match status" value="1"/>
</dbReference>
<dbReference type="EMBL" id="JBEDUW010000003">
    <property type="protein sequence ID" value="KAK9936566.1"/>
    <property type="molecule type" value="Genomic_DNA"/>
</dbReference>
<organism evidence="4 5">
    <name type="scientific">Rubus argutus</name>
    <name type="common">Southern blackberry</name>
    <dbReference type="NCBI Taxonomy" id="59490"/>
    <lineage>
        <taxon>Eukaryota</taxon>
        <taxon>Viridiplantae</taxon>
        <taxon>Streptophyta</taxon>
        <taxon>Embryophyta</taxon>
        <taxon>Tracheophyta</taxon>
        <taxon>Spermatophyta</taxon>
        <taxon>Magnoliopsida</taxon>
        <taxon>eudicotyledons</taxon>
        <taxon>Gunneridae</taxon>
        <taxon>Pentapetalae</taxon>
        <taxon>rosids</taxon>
        <taxon>fabids</taxon>
        <taxon>Rosales</taxon>
        <taxon>Rosaceae</taxon>
        <taxon>Rosoideae</taxon>
        <taxon>Rosoideae incertae sedis</taxon>
        <taxon>Rubus</taxon>
    </lineage>
</organism>
<feature type="domain" description="BRF2-like C-terminal" evidence="3">
    <location>
        <begin position="190"/>
        <end position="290"/>
    </location>
</feature>
<dbReference type="Pfam" id="PF21886">
    <property type="entry name" value="BRF2-like_C_cyclin_rpt"/>
    <property type="match status" value="1"/>
</dbReference>
<evidence type="ECO:0000256" key="1">
    <source>
        <dbReference type="ARBA" id="ARBA00022771"/>
    </source>
</evidence>
<dbReference type="InterPro" id="IPR053340">
    <property type="entry name" value="PTF2"/>
</dbReference>
<keyword evidence="2" id="KW-0862">Zinc</keyword>
<evidence type="ECO:0000313" key="4">
    <source>
        <dbReference type="EMBL" id="KAK9936566.1"/>
    </source>
</evidence>
<dbReference type="PANTHER" id="PTHR48428:SF1">
    <property type="entry name" value="PLANT-SPECIFIC TFIIB-RELATED PROTEIN PTF2"/>
    <property type="match status" value="1"/>
</dbReference>
<dbReference type="InterPro" id="IPR054078">
    <property type="entry name" value="BRF2-like_C"/>
</dbReference>
<accession>A0AAW1XJW9</accession>
<comment type="caution">
    <text evidence="4">The sequence shown here is derived from an EMBL/GenBank/DDBJ whole genome shotgun (WGS) entry which is preliminary data.</text>
</comment>
<evidence type="ECO:0000259" key="3">
    <source>
        <dbReference type="Pfam" id="PF21886"/>
    </source>
</evidence>
<evidence type="ECO:0000256" key="2">
    <source>
        <dbReference type="ARBA" id="ARBA00022833"/>
    </source>
</evidence>
<dbReference type="AlphaFoldDB" id="A0AAW1XJW9"/>
<sequence>MPICVSCKGNSFIRDDTSERLYCSTCGQLQDYDNYVDVYGGISGPTGTFIRLGTSGQGTDYQYRETKIHEAKKLIDDVTLRLNLSLSRGDEIKAMIDKITEGEYGQGNWFNVLIGACAYVAMRRDNKSMPIAQVGSTIGCDDYELGRMIMRVVDFLDLKKPDFPEFDIVKLYERTLQNWRMFGNLGESVKERMKKQGIFLIQCAIKWFLTTGRRPLPMVVAILVLVAELNGVGGVTIQECAKEVNAVVNTCRLRYRELLEALVKAAQVLPWGKDVTVKNVIRHAPSVIQYMEKKSMSEPRGKNDLDLEGCVGLDLKDVVRECLRKDCDADNSAAEIEKLNKLSHDSQQMDKLKLSHECLSMIYSKFLDEIENLKSSGGFGAVHEREERQYFDPHDYTEWWNGKSELSKKLLLKNILEKDVGLDPMPPSYVKGLKACKRRRERIHAAKQRIHNIMHPSNAHSDACISEDVLTGRKRKRRRSLDWEDLIIETLLLHQVKEEEIEQGWYNSLLDLHVFNSGFM</sequence>
<dbReference type="GO" id="GO:0008270">
    <property type="term" value="F:zinc ion binding"/>
    <property type="evidence" value="ECO:0007669"/>
    <property type="project" value="UniProtKB-KW"/>
</dbReference>
<reference evidence="4 5" key="1">
    <citation type="journal article" date="2023" name="G3 (Bethesda)">
        <title>A chromosome-length genome assembly and annotation of blackberry (Rubus argutus, cv. 'Hillquist').</title>
        <authorList>
            <person name="Bruna T."/>
            <person name="Aryal R."/>
            <person name="Dudchenko O."/>
            <person name="Sargent D.J."/>
            <person name="Mead D."/>
            <person name="Buti M."/>
            <person name="Cavallini A."/>
            <person name="Hytonen T."/>
            <person name="Andres J."/>
            <person name="Pham M."/>
            <person name="Weisz D."/>
            <person name="Mascagni F."/>
            <person name="Usai G."/>
            <person name="Natali L."/>
            <person name="Bassil N."/>
            <person name="Fernandez G.E."/>
            <person name="Lomsadze A."/>
            <person name="Armour M."/>
            <person name="Olukolu B."/>
            <person name="Poorten T."/>
            <person name="Britton C."/>
            <person name="Davik J."/>
            <person name="Ashrafi H."/>
            <person name="Aiden E.L."/>
            <person name="Borodovsky M."/>
            <person name="Worthington M."/>
        </authorList>
    </citation>
    <scope>NUCLEOTIDE SEQUENCE [LARGE SCALE GENOMIC DNA]</scope>
    <source>
        <strain evidence="4">PI 553951</strain>
    </source>
</reference>
<dbReference type="SUPFAM" id="SSF47954">
    <property type="entry name" value="Cyclin-like"/>
    <property type="match status" value="2"/>
</dbReference>
<protein>
    <recommendedName>
        <fullName evidence="3">BRF2-like C-terminal domain-containing protein</fullName>
    </recommendedName>
</protein>
<keyword evidence="5" id="KW-1185">Reference proteome</keyword>
<keyword evidence="1" id="KW-0479">Metal-binding</keyword>
<dbReference type="Proteomes" id="UP001457282">
    <property type="component" value="Unassembled WGS sequence"/>
</dbReference>
<dbReference type="PANTHER" id="PTHR48428">
    <property type="entry name" value="PLANT-SPECIFIC TFIIB-RELATED PROTEIN PTF2"/>
    <property type="match status" value="1"/>
</dbReference>
<keyword evidence="1" id="KW-0863">Zinc-finger</keyword>
<proteinExistence type="predicted"/>
<dbReference type="Gene3D" id="1.10.472.10">
    <property type="entry name" value="Cyclin-like"/>
    <property type="match status" value="1"/>
</dbReference>
<dbReference type="Gene3D" id="1.10.472.170">
    <property type="match status" value="1"/>
</dbReference>
<evidence type="ECO:0000313" key="5">
    <source>
        <dbReference type="Proteomes" id="UP001457282"/>
    </source>
</evidence>